<gene>
    <name evidence="1" type="ORF">CAPSK01_004006</name>
</gene>
<proteinExistence type="predicted"/>
<protein>
    <submittedName>
        <fullName evidence="1">Uncharacterized protein</fullName>
    </submittedName>
</protein>
<accession>A0A084XVZ7</accession>
<dbReference type="STRING" id="1457154.CAPSK01_004006"/>
<reference evidence="1 2" key="1">
    <citation type="submission" date="2014-07" db="EMBL/GenBank/DDBJ databases">
        <title>Expanding our view of genomic diversity in Candidatus Accumulibacter clades.</title>
        <authorList>
            <person name="Skennerton C.T."/>
            <person name="Barr J.J."/>
            <person name="Slater F.R."/>
            <person name="Bond P.L."/>
            <person name="Tyson G.W."/>
        </authorList>
    </citation>
    <scope>NUCLEOTIDE SEQUENCE [LARGE SCALE GENOMIC DNA]</scope>
    <source>
        <strain evidence="2">SK-01</strain>
    </source>
</reference>
<organism evidence="1 2">
    <name type="scientific">Candidatus Accumulibacter vicinus</name>
    <dbReference type="NCBI Taxonomy" id="2954382"/>
    <lineage>
        <taxon>Bacteria</taxon>
        <taxon>Pseudomonadati</taxon>
        <taxon>Pseudomonadota</taxon>
        <taxon>Betaproteobacteria</taxon>
        <taxon>Candidatus Accumulibacter</taxon>
    </lineage>
</organism>
<sequence length="67" mass="7171">MAFSSEHIAALEAAIASGQLRVQMGDMVIQYQTGADLQNALRMARADQASASNTDPLRYRVARGCDG</sequence>
<dbReference type="AlphaFoldDB" id="A0A084XVZ7"/>
<comment type="caution">
    <text evidence="1">The sequence shown here is derived from an EMBL/GenBank/DDBJ whole genome shotgun (WGS) entry which is preliminary data.</text>
</comment>
<evidence type="ECO:0000313" key="2">
    <source>
        <dbReference type="Proteomes" id="UP000019812"/>
    </source>
</evidence>
<dbReference type="RefSeq" id="WP_034929654.1">
    <property type="nucleotide sequence ID" value="NZ_JDSS02000039.1"/>
</dbReference>
<dbReference type="Proteomes" id="UP000019812">
    <property type="component" value="Unassembled WGS sequence"/>
</dbReference>
<name>A0A084XVZ7_9PROT</name>
<dbReference type="EMBL" id="JDSS02000039">
    <property type="protein sequence ID" value="KFB66641.1"/>
    <property type="molecule type" value="Genomic_DNA"/>
</dbReference>
<dbReference type="NCBIfam" id="NF047331">
    <property type="entry name" value="phage_HTJ"/>
    <property type="match status" value="1"/>
</dbReference>
<evidence type="ECO:0000313" key="1">
    <source>
        <dbReference type="EMBL" id="KFB66641.1"/>
    </source>
</evidence>